<sequence>MGLALNKLMDDKNDSEGWEETQYESLDWGGDEDNGSNSVSLYPTTSKPSQAAIALLIAGFILLGTATTMNGILSDSEKIQGVTIKYNEVMDEMGIQVDQEDNEIDESFVRQVLKFGMFWELICAILTFVASALLMMRQNYNIVLIGCAAAIIGLGGLLLSTLFGAIALYLTFQSKPEFGINDQDESW</sequence>
<name>A0A1J5TZ50_9ARCH</name>
<proteinExistence type="predicted"/>
<evidence type="ECO:0000313" key="3">
    <source>
        <dbReference type="EMBL" id="OIR21949.1"/>
    </source>
</evidence>
<protein>
    <recommendedName>
        <fullName evidence="5">DUF4064 domain-containing protein</fullName>
    </recommendedName>
</protein>
<feature type="transmembrane region" description="Helical" evidence="1">
    <location>
        <begin position="51"/>
        <end position="73"/>
    </location>
</feature>
<evidence type="ECO:0000313" key="2">
    <source>
        <dbReference type="EMBL" id="OIR21536.1"/>
    </source>
</evidence>
<feature type="transmembrane region" description="Helical" evidence="1">
    <location>
        <begin position="142"/>
        <end position="170"/>
    </location>
</feature>
<dbReference type="AlphaFoldDB" id="A0A1J5TZ50"/>
<comment type="caution">
    <text evidence="2">The sequence shown here is derived from an EMBL/GenBank/DDBJ whole genome shotgun (WGS) entry which is preliminary data.</text>
</comment>
<organism evidence="2 4">
    <name type="scientific">Marine Group III euryarchaeote CG-Epi2</name>
    <dbReference type="NCBI Taxonomy" id="1888996"/>
    <lineage>
        <taxon>Archaea</taxon>
        <taxon>Methanobacteriati</taxon>
        <taxon>Thermoplasmatota</taxon>
        <taxon>Thermoplasmata</taxon>
        <taxon>Candidatus Thermoprofundales</taxon>
    </lineage>
</organism>
<feature type="transmembrane region" description="Helical" evidence="1">
    <location>
        <begin position="117"/>
        <end position="136"/>
    </location>
</feature>
<gene>
    <name evidence="2" type="ORF">BET99_02210</name>
    <name evidence="3" type="ORF">BET99_05385</name>
</gene>
<keyword evidence="1" id="KW-0812">Transmembrane</keyword>
<dbReference type="Proteomes" id="UP000183615">
    <property type="component" value="Unassembled WGS sequence"/>
</dbReference>
<keyword evidence="1" id="KW-1133">Transmembrane helix</keyword>
<dbReference type="EMBL" id="MIYZ01000040">
    <property type="protein sequence ID" value="OIR21536.1"/>
    <property type="molecule type" value="Genomic_DNA"/>
</dbReference>
<evidence type="ECO:0000313" key="4">
    <source>
        <dbReference type="Proteomes" id="UP000183615"/>
    </source>
</evidence>
<reference evidence="2 4" key="1">
    <citation type="submission" date="2016-08" db="EMBL/GenBank/DDBJ databases">
        <title>New Insights into Marine Group III Euryarchaeota, from dark to light.</title>
        <authorList>
            <person name="Haro-Moreno J.M."/>
            <person name="Rodriguez-Valera F."/>
            <person name="Lopez-Garcia P."/>
            <person name="Moreira D."/>
            <person name="Martin-Cuadrado A.B."/>
        </authorList>
    </citation>
    <scope>NUCLEOTIDE SEQUENCE [LARGE SCALE GENOMIC DNA]</scope>
    <source>
        <strain evidence="2">CG-Epi2</strain>
    </source>
</reference>
<keyword evidence="1" id="KW-0472">Membrane</keyword>
<evidence type="ECO:0000256" key="1">
    <source>
        <dbReference type="SAM" id="Phobius"/>
    </source>
</evidence>
<accession>A0A1J5TZ50</accession>
<dbReference type="EMBL" id="MIYZ01000028">
    <property type="protein sequence ID" value="OIR21949.1"/>
    <property type="molecule type" value="Genomic_DNA"/>
</dbReference>
<evidence type="ECO:0008006" key="5">
    <source>
        <dbReference type="Google" id="ProtNLM"/>
    </source>
</evidence>